<evidence type="ECO:0000313" key="1">
    <source>
        <dbReference type="EMBL" id="GLS06206.1"/>
    </source>
</evidence>
<name>A0ABQ6C0A2_9NEIS</name>
<gene>
    <name evidence="1" type="ORF">GCM10007860_33760</name>
</gene>
<accession>A0ABQ6C0A2</accession>
<organism evidence="1 2">
    <name type="scientific">Chitiniphilus shinanonensis</name>
    <dbReference type="NCBI Taxonomy" id="553088"/>
    <lineage>
        <taxon>Bacteria</taxon>
        <taxon>Pseudomonadati</taxon>
        <taxon>Pseudomonadota</taxon>
        <taxon>Betaproteobacteria</taxon>
        <taxon>Neisseriales</taxon>
        <taxon>Chitinibacteraceae</taxon>
        <taxon>Chitiniphilus</taxon>
    </lineage>
</organism>
<reference evidence="2" key="1">
    <citation type="journal article" date="2019" name="Int. J. Syst. Evol. Microbiol.">
        <title>The Global Catalogue of Microorganisms (GCM) 10K type strain sequencing project: providing services to taxonomists for standard genome sequencing and annotation.</title>
        <authorList>
            <consortium name="The Broad Institute Genomics Platform"/>
            <consortium name="The Broad Institute Genome Sequencing Center for Infectious Disease"/>
            <person name="Wu L."/>
            <person name="Ma J."/>
        </authorList>
    </citation>
    <scope>NUCLEOTIDE SEQUENCE [LARGE SCALE GENOMIC DNA]</scope>
    <source>
        <strain evidence="2">NBRC 104970</strain>
    </source>
</reference>
<proteinExistence type="predicted"/>
<sequence length="70" mass="7402">MGLARTLLYPIPWLSPPIVYLTGVKPMQVRQIIAKFAAIAALSAFTLGVAHAADEPAVDQASAPKAEQSK</sequence>
<comment type="caution">
    <text evidence="1">The sequence shown here is derived from an EMBL/GenBank/DDBJ whole genome shotgun (WGS) entry which is preliminary data.</text>
</comment>
<protein>
    <submittedName>
        <fullName evidence="1">Uncharacterized protein</fullName>
    </submittedName>
</protein>
<dbReference type="Proteomes" id="UP001156836">
    <property type="component" value="Unassembled WGS sequence"/>
</dbReference>
<evidence type="ECO:0000313" key="2">
    <source>
        <dbReference type="Proteomes" id="UP001156836"/>
    </source>
</evidence>
<dbReference type="EMBL" id="BSOZ01000105">
    <property type="protein sequence ID" value="GLS06206.1"/>
    <property type="molecule type" value="Genomic_DNA"/>
</dbReference>
<keyword evidence="2" id="KW-1185">Reference proteome</keyword>